<dbReference type="CDD" id="cd00364">
    <property type="entry name" value="Ribosomal_uS17"/>
    <property type="match status" value="1"/>
</dbReference>
<dbReference type="PANTHER" id="PTHR10744:SF1">
    <property type="entry name" value="SMALL RIBOSOMAL SUBUNIT PROTEIN US17M"/>
    <property type="match status" value="1"/>
</dbReference>
<comment type="similarity">
    <text evidence="1 6">Belongs to the universal ribosomal protein uS17 family.</text>
</comment>
<evidence type="ECO:0000256" key="1">
    <source>
        <dbReference type="ARBA" id="ARBA00010254"/>
    </source>
</evidence>
<dbReference type="NCBIfam" id="TIGR03635">
    <property type="entry name" value="uS17_bact"/>
    <property type="match status" value="1"/>
</dbReference>
<evidence type="ECO:0000256" key="6">
    <source>
        <dbReference type="HAMAP-Rule" id="MF_01345"/>
    </source>
</evidence>
<dbReference type="EMBL" id="JANIBK010000007">
    <property type="protein sequence ID" value="MCQ8127319.1"/>
    <property type="molecule type" value="Genomic_DNA"/>
</dbReference>
<evidence type="ECO:0000256" key="3">
    <source>
        <dbReference type="ARBA" id="ARBA00022884"/>
    </source>
</evidence>
<dbReference type="SUPFAM" id="SSF50249">
    <property type="entry name" value="Nucleic acid-binding proteins"/>
    <property type="match status" value="1"/>
</dbReference>
<reference evidence="7 8" key="1">
    <citation type="submission" date="2022-07" db="EMBL/GenBank/DDBJ databases">
        <title>Methylomonas rivi sp. nov., Methylomonas rosea sp. nov., Methylomonas aureus sp. nov. and Methylomonas subterranea sp. nov., four novel methanotrophs isolated from a freshwater creek and the deep terrestrial subsurface.</title>
        <authorList>
            <person name="Abin C."/>
            <person name="Sankaranarayanan K."/>
            <person name="Garner C."/>
            <person name="Sindelar R."/>
            <person name="Kotary K."/>
            <person name="Garner R."/>
            <person name="Barclay S."/>
            <person name="Lawson P."/>
            <person name="Krumholz L."/>
        </authorList>
    </citation>
    <scope>NUCLEOTIDE SEQUENCE [LARGE SCALE GENOMIC DNA]</scope>
    <source>
        <strain evidence="7 8">WSC-6</strain>
    </source>
</reference>
<evidence type="ECO:0000256" key="5">
    <source>
        <dbReference type="ARBA" id="ARBA00023274"/>
    </source>
</evidence>
<dbReference type="PANTHER" id="PTHR10744">
    <property type="entry name" value="40S RIBOSOMAL PROTEIN S11 FAMILY MEMBER"/>
    <property type="match status" value="1"/>
</dbReference>
<comment type="function">
    <text evidence="6">One of the primary rRNA binding proteins, it binds specifically to the 5'-end of 16S ribosomal RNA.</text>
</comment>
<dbReference type="InterPro" id="IPR000266">
    <property type="entry name" value="Ribosomal_uS17"/>
</dbReference>
<accession>A0ABT1U0H1</accession>
<dbReference type="RefSeq" id="WP_256613638.1">
    <property type="nucleotide sequence ID" value="NZ_JANIBK010000007.1"/>
</dbReference>
<keyword evidence="2 6" id="KW-0699">rRNA-binding</keyword>
<sequence>MNEKAEKIRTVTGRVVSNKMDKTVSVLVERLVKHPVYGKYVKRSTKFLVHDENNQCNEGDIVSITSCRPLSKNKTFKLVEVLEASNR</sequence>
<comment type="caution">
    <text evidence="7">The sequence shown here is derived from an EMBL/GenBank/DDBJ whole genome shotgun (WGS) entry which is preliminary data.</text>
</comment>
<evidence type="ECO:0000313" key="8">
    <source>
        <dbReference type="Proteomes" id="UP001524586"/>
    </source>
</evidence>
<gene>
    <name evidence="6 7" type="primary">rpsQ</name>
    <name evidence="7" type="ORF">NP596_02520</name>
</gene>
<dbReference type="NCBIfam" id="NF004123">
    <property type="entry name" value="PRK05610.1"/>
    <property type="match status" value="1"/>
</dbReference>
<dbReference type="InterPro" id="IPR012340">
    <property type="entry name" value="NA-bd_OB-fold"/>
</dbReference>
<dbReference type="Proteomes" id="UP001524586">
    <property type="component" value="Unassembled WGS sequence"/>
</dbReference>
<keyword evidence="5 6" id="KW-0687">Ribonucleoprotein</keyword>
<dbReference type="HAMAP" id="MF_01345_B">
    <property type="entry name" value="Ribosomal_uS17_B"/>
    <property type="match status" value="1"/>
</dbReference>
<proteinExistence type="inferred from homology"/>
<keyword evidence="4 6" id="KW-0689">Ribosomal protein</keyword>
<organism evidence="7 8">
    <name type="scientific">Methylomonas rivi</name>
    <dbReference type="NCBI Taxonomy" id="2952226"/>
    <lineage>
        <taxon>Bacteria</taxon>
        <taxon>Pseudomonadati</taxon>
        <taxon>Pseudomonadota</taxon>
        <taxon>Gammaproteobacteria</taxon>
        <taxon>Methylococcales</taxon>
        <taxon>Methylococcaceae</taxon>
        <taxon>Methylomonas</taxon>
    </lineage>
</organism>
<comment type="subunit">
    <text evidence="6">Part of the 30S ribosomal subunit.</text>
</comment>
<keyword evidence="8" id="KW-1185">Reference proteome</keyword>
<dbReference type="Pfam" id="PF00366">
    <property type="entry name" value="Ribosomal_S17"/>
    <property type="match status" value="1"/>
</dbReference>
<evidence type="ECO:0000256" key="2">
    <source>
        <dbReference type="ARBA" id="ARBA00022730"/>
    </source>
</evidence>
<protein>
    <recommendedName>
        <fullName evidence="6">Small ribosomal subunit protein uS17</fullName>
    </recommendedName>
</protein>
<dbReference type="InterPro" id="IPR019984">
    <property type="entry name" value="Ribosomal_uS17_bact/chlr"/>
</dbReference>
<dbReference type="Gene3D" id="2.40.50.140">
    <property type="entry name" value="Nucleic acid-binding proteins"/>
    <property type="match status" value="1"/>
</dbReference>
<keyword evidence="3 6" id="KW-0694">RNA-binding</keyword>
<name>A0ABT1U0H1_9GAMM</name>
<evidence type="ECO:0000256" key="4">
    <source>
        <dbReference type="ARBA" id="ARBA00022980"/>
    </source>
</evidence>
<dbReference type="GO" id="GO:0005840">
    <property type="term" value="C:ribosome"/>
    <property type="evidence" value="ECO:0007669"/>
    <property type="project" value="UniProtKB-KW"/>
</dbReference>
<evidence type="ECO:0000313" key="7">
    <source>
        <dbReference type="EMBL" id="MCQ8127319.1"/>
    </source>
</evidence>
<dbReference type="PRINTS" id="PR00973">
    <property type="entry name" value="RIBOSOMALS17"/>
</dbReference>